<keyword evidence="5" id="KW-1185">Reference proteome</keyword>
<dbReference type="PANTHER" id="PTHR42767:SF1">
    <property type="entry name" value="ENDO-BETA-1,6-GALACTANASE-LIKE DOMAIN-CONTAINING PROTEIN"/>
    <property type="match status" value="1"/>
</dbReference>
<comment type="caution">
    <text evidence="4">The sequence shown here is derived from an EMBL/GenBank/DDBJ whole genome shotgun (WGS) entry which is preliminary data.</text>
</comment>
<evidence type="ECO:0000256" key="1">
    <source>
        <dbReference type="SAM" id="MobiDB-lite"/>
    </source>
</evidence>
<dbReference type="PATRIC" id="fig|396014.3.peg.2552"/>
<dbReference type="InterPro" id="IPR006311">
    <property type="entry name" value="TAT_signal"/>
</dbReference>
<name>Z9JS18_9MICO</name>
<accession>Z9JS18</accession>
<proteinExistence type="predicted"/>
<keyword evidence="4" id="KW-0378">Hydrolase</keyword>
<dbReference type="CDD" id="cd09626">
    <property type="entry name" value="DOMON_glucodextranase_like"/>
    <property type="match status" value="1"/>
</dbReference>
<dbReference type="eggNOG" id="COG4945">
    <property type="taxonomic scope" value="Bacteria"/>
</dbReference>
<keyword evidence="4" id="KW-0119">Carbohydrate metabolism</keyword>
<dbReference type="HOGENOM" id="CLU_354401_0_0_11"/>
<dbReference type="InterPro" id="IPR019248">
    <property type="entry name" value="Glucodextran_C"/>
</dbReference>
<feature type="region of interest" description="Disordered" evidence="1">
    <location>
        <begin position="1"/>
        <end position="24"/>
    </location>
</feature>
<reference evidence="4 5" key="1">
    <citation type="submission" date="2014-02" db="EMBL/GenBank/DDBJ databases">
        <title>Genome sequence of Brachybacterium phenoliresistens strain W13A50.</title>
        <authorList>
            <person name="Wang X."/>
        </authorList>
    </citation>
    <scope>NUCLEOTIDE SEQUENCE [LARGE SCALE GENOMIC DNA]</scope>
    <source>
        <strain evidence="4 5">W13A50</strain>
    </source>
</reference>
<gene>
    <name evidence="4" type="ORF">BF93_02610</name>
</gene>
<dbReference type="Gene3D" id="2.60.40.1190">
    <property type="match status" value="1"/>
</dbReference>
<keyword evidence="4" id="KW-0624">Polysaccharide degradation</keyword>
<dbReference type="Gene3D" id="3.20.20.80">
    <property type="entry name" value="Glycosidases"/>
    <property type="match status" value="1"/>
</dbReference>
<dbReference type="RefSeq" id="WP_051486929.1">
    <property type="nucleotide sequence ID" value="NZ_BAAAOW010000002.1"/>
</dbReference>
<dbReference type="SUPFAM" id="SSF51445">
    <property type="entry name" value="(Trans)glycosidases"/>
    <property type="match status" value="1"/>
</dbReference>
<dbReference type="EMBL" id="JDYK01000014">
    <property type="protein sequence ID" value="EWS80522.1"/>
    <property type="molecule type" value="Genomic_DNA"/>
</dbReference>
<dbReference type="PANTHER" id="PTHR42767">
    <property type="entry name" value="ENDO-BETA-1,6-GALACTANASE"/>
    <property type="match status" value="1"/>
</dbReference>
<feature type="domain" description="Glucodextranase-like C-terminal" evidence="2">
    <location>
        <begin position="479"/>
        <end position="699"/>
    </location>
</feature>
<evidence type="ECO:0000313" key="4">
    <source>
        <dbReference type="EMBL" id="EWS80522.1"/>
    </source>
</evidence>
<dbReference type="AlphaFoldDB" id="Z9JS18"/>
<dbReference type="InterPro" id="IPR039743">
    <property type="entry name" value="6GAL/EXGAL"/>
</dbReference>
<dbReference type="Proteomes" id="UP000023067">
    <property type="component" value="Unassembled WGS sequence"/>
</dbReference>
<dbReference type="SUPFAM" id="SSF49344">
    <property type="entry name" value="CBD9-like"/>
    <property type="match status" value="1"/>
</dbReference>
<keyword evidence="4" id="KW-0326">Glycosidase</keyword>
<dbReference type="Pfam" id="PF14587">
    <property type="entry name" value="Glyco_hydr_30_2"/>
    <property type="match status" value="1"/>
</dbReference>
<dbReference type="STRING" id="396014.BF93_02610"/>
<dbReference type="InterPro" id="IPR017853">
    <property type="entry name" value="GH"/>
</dbReference>
<dbReference type="GO" id="GO:0045493">
    <property type="term" value="P:xylan catabolic process"/>
    <property type="evidence" value="ECO:0007669"/>
    <property type="project" value="UniProtKB-KW"/>
</dbReference>
<evidence type="ECO:0000259" key="2">
    <source>
        <dbReference type="Pfam" id="PF09985"/>
    </source>
</evidence>
<dbReference type="GO" id="GO:0004553">
    <property type="term" value="F:hydrolase activity, hydrolyzing O-glycosyl compounds"/>
    <property type="evidence" value="ECO:0007669"/>
    <property type="project" value="InterPro"/>
</dbReference>
<feature type="compositionally biased region" description="Low complexity" evidence="1">
    <location>
        <begin position="13"/>
        <end position="24"/>
    </location>
</feature>
<keyword evidence="4" id="KW-0858">Xylan degradation</keyword>
<organism evidence="4 5">
    <name type="scientific">Brachybacterium phenoliresistens</name>
    <dbReference type="NCBI Taxonomy" id="396014"/>
    <lineage>
        <taxon>Bacteria</taxon>
        <taxon>Bacillati</taxon>
        <taxon>Actinomycetota</taxon>
        <taxon>Actinomycetes</taxon>
        <taxon>Micrococcales</taxon>
        <taxon>Dermabacteraceae</taxon>
        <taxon>Brachybacterium</taxon>
    </lineage>
</organism>
<dbReference type="InterPro" id="IPR039514">
    <property type="entry name" value="6GAL-like"/>
</dbReference>
<feature type="domain" description="Endo-beta-1,6-galactanase-like" evidence="3">
    <location>
        <begin position="88"/>
        <end position="410"/>
    </location>
</feature>
<dbReference type="PROSITE" id="PS51318">
    <property type="entry name" value="TAT"/>
    <property type="match status" value="1"/>
</dbReference>
<feature type="compositionally biased region" description="Basic and acidic residues" evidence="1">
    <location>
        <begin position="1"/>
        <end position="11"/>
    </location>
</feature>
<dbReference type="eggNOG" id="COG5520">
    <property type="taxonomic scope" value="Bacteria"/>
</dbReference>
<protein>
    <submittedName>
        <fullName evidence="4">Xylanase</fullName>
    </submittedName>
</protein>
<dbReference type="Pfam" id="PF09985">
    <property type="entry name" value="Glucodextran_C"/>
    <property type="match status" value="1"/>
</dbReference>
<evidence type="ECO:0000259" key="3">
    <source>
        <dbReference type="Pfam" id="PF14587"/>
    </source>
</evidence>
<sequence length="792" mass="85462">MPAHPLDRPTDPRPAASPAAAEGGAFSPALAHPARALSRRMLIAASAAAGLATGAVATGASAASAGVRAAGPRPIDAAGAADAEPAYRLRLDPAERHQRIEGFGASGAWWAQNLGTWSSPSRNRVARLLFSRSQGIGLSQYRYNIGGGIDETIGDPWRTAETFETGPGEYDWDRDAAARWFLQAAKEHGVEDFVAFVNSPPRRLTANGHTYGDPGTSNLPAENYAEFTQYLLDVVRRFRDEEGIDFRFVSPINEPQWGWDAPGQEGCHYEPEEVRELLRVVLDGFGSSDLDTLVSAPESGEYKALYSDQDYAAVLLGDEEIAAGLGEFATHSYWSTDEQRAQAAERMRQHPDHHLTMTEWCEMVGGRDAGMDSALVLARTIHSDLTIAGAVAWQLWIAVSRYDYHDGLIYTDYVEPGDEESILETQRLWAMGNYSRFVRPGAERITAEVEATQQSDGEMAAIPFVTPQITAGAAPGQRIFRLEDPAGDDHGHGAVTYPRNAVFTPGSFDLLAVEAIDAGQDVLFTLELGADLVDPWNGSPVGYDLQIFDIYVDTGAAGGFTELLPGRRARVAEGFAWDRAIWATGRTDVARQNVAEKVPAAMREALFVPLEDAQSVDGATLTLRVPKAFLGEIQPDWSFQVLVMGSDGNMAADSLRVREVVAEASDWNFGGGSDGHEDPNILDLLVPEGMTQAEALAYTPATRTEVFASAYVDEDEGTLVLVVINESDQVAAAELAVPHRAPTLKLTPHRTAEGEALARGESVRLVRGGDGIARGTVQLAPRSVTTYTAPWG</sequence>
<evidence type="ECO:0000313" key="5">
    <source>
        <dbReference type="Proteomes" id="UP000023067"/>
    </source>
</evidence>